<dbReference type="Proteomes" id="UP000316882">
    <property type="component" value="Unassembled WGS sequence"/>
</dbReference>
<dbReference type="EMBL" id="BJMH01000031">
    <property type="protein sequence ID" value="GEB34990.1"/>
    <property type="molecule type" value="Genomic_DNA"/>
</dbReference>
<name>A0A4Y3PKF8_BREPA</name>
<gene>
    <name evidence="2" type="ORF">BPA01_45700</name>
</gene>
<evidence type="ECO:0000313" key="2">
    <source>
        <dbReference type="EMBL" id="GEB34990.1"/>
    </source>
</evidence>
<feature type="region of interest" description="Disordered" evidence="1">
    <location>
        <begin position="1"/>
        <end position="38"/>
    </location>
</feature>
<dbReference type="AlphaFoldDB" id="A0A4Y3PKF8"/>
<evidence type="ECO:0000313" key="3">
    <source>
        <dbReference type="Proteomes" id="UP000316882"/>
    </source>
</evidence>
<proteinExistence type="predicted"/>
<comment type="caution">
    <text evidence="2">The sequence shown here is derived from an EMBL/GenBank/DDBJ whole genome shotgun (WGS) entry which is preliminary data.</text>
</comment>
<sequence>MVMNSVRNTPQGDETVQKQAKKMQDPGDQSFGNPQGKEFTLGGCSFVRHRRIDGQNGRRCLGANRRSKCEQ</sequence>
<reference evidence="2 3" key="1">
    <citation type="submission" date="2019-06" db="EMBL/GenBank/DDBJ databases">
        <title>Whole genome shotgun sequence of Brevibacillus parabrevis NBRC 12334.</title>
        <authorList>
            <person name="Hosoyama A."/>
            <person name="Uohara A."/>
            <person name="Ohji S."/>
            <person name="Ichikawa N."/>
        </authorList>
    </citation>
    <scope>NUCLEOTIDE SEQUENCE [LARGE SCALE GENOMIC DNA]</scope>
    <source>
        <strain evidence="2 3">NBRC 12334</strain>
    </source>
</reference>
<organism evidence="2 3">
    <name type="scientific">Brevibacillus parabrevis</name>
    <dbReference type="NCBI Taxonomy" id="54914"/>
    <lineage>
        <taxon>Bacteria</taxon>
        <taxon>Bacillati</taxon>
        <taxon>Bacillota</taxon>
        <taxon>Bacilli</taxon>
        <taxon>Bacillales</taxon>
        <taxon>Paenibacillaceae</taxon>
        <taxon>Brevibacillus</taxon>
    </lineage>
</organism>
<feature type="compositionally biased region" description="Polar residues" evidence="1">
    <location>
        <begin position="1"/>
        <end position="18"/>
    </location>
</feature>
<protein>
    <submittedName>
        <fullName evidence="2">Uncharacterized protein</fullName>
    </submittedName>
</protein>
<evidence type="ECO:0000256" key="1">
    <source>
        <dbReference type="SAM" id="MobiDB-lite"/>
    </source>
</evidence>
<accession>A0A4Y3PKF8</accession>
<keyword evidence="3" id="KW-1185">Reference proteome</keyword>